<accession>A0A9X1FA74</accession>
<dbReference type="EMBL" id="JAGSPD010000011">
    <property type="protein sequence ID" value="MBV7270147.1"/>
    <property type="molecule type" value="Genomic_DNA"/>
</dbReference>
<gene>
    <name evidence="1" type="ORF">KCG49_13200</name>
</gene>
<comment type="caution">
    <text evidence="1">The sequence shown here is derived from an EMBL/GenBank/DDBJ whole genome shotgun (WGS) entry which is preliminary data.</text>
</comment>
<evidence type="ECO:0000313" key="2">
    <source>
        <dbReference type="Proteomes" id="UP001138894"/>
    </source>
</evidence>
<proteinExistence type="predicted"/>
<sequence length="121" mass="14665">MKYFKHQQHEIMHWKTKNKLINNTTKIYLIEPEEDKAIELRLQLHQEYIAFELHLPIPKHIQYKSLLHGGFNYNPETDIPITHYQIKRVIRNLENSKFYRNNKSETIDELIVLLNSMSCFL</sequence>
<protein>
    <submittedName>
        <fullName evidence="1">Uncharacterized protein</fullName>
    </submittedName>
</protein>
<name>A0A9X1FA74_9FLAO</name>
<dbReference type="AlphaFoldDB" id="A0A9X1FA74"/>
<evidence type="ECO:0000313" key="1">
    <source>
        <dbReference type="EMBL" id="MBV7270147.1"/>
    </source>
</evidence>
<reference evidence="1" key="1">
    <citation type="submission" date="2021-04" db="EMBL/GenBank/DDBJ databases">
        <authorList>
            <person name="Pira H."/>
            <person name="Risdian C."/>
            <person name="Wink J."/>
        </authorList>
    </citation>
    <scope>NUCLEOTIDE SEQUENCE</scope>
    <source>
        <strain evidence="1">WHY3</strain>
    </source>
</reference>
<dbReference type="Proteomes" id="UP001138894">
    <property type="component" value="Unassembled WGS sequence"/>
</dbReference>
<keyword evidence="2" id="KW-1185">Reference proteome</keyword>
<dbReference type="RefSeq" id="WP_218547143.1">
    <property type="nucleotide sequence ID" value="NZ_JAGSPD010000011.1"/>
</dbReference>
<organism evidence="1 2">
    <name type="scientific">Winogradskyella luteola</name>
    <dbReference type="NCBI Taxonomy" id="2828330"/>
    <lineage>
        <taxon>Bacteria</taxon>
        <taxon>Pseudomonadati</taxon>
        <taxon>Bacteroidota</taxon>
        <taxon>Flavobacteriia</taxon>
        <taxon>Flavobacteriales</taxon>
        <taxon>Flavobacteriaceae</taxon>
        <taxon>Winogradskyella</taxon>
    </lineage>
</organism>